<dbReference type="Proteomes" id="UP000005384">
    <property type="component" value="Unassembled WGS sequence"/>
</dbReference>
<organism evidence="2 3">
    <name type="scientific">Hungatella hathewayi WAL-18680</name>
    <dbReference type="NCBI Taxonomy" id="742737"/>
    <lineage>
        <taxon>Bacteria</taxon>
        <taxon>Bacillati</taxon>
        <taxon>Bacillota</taxon>
        <taxon>Clostridia</taxon>
        <taxon>Lachnospirales</taxon>
        <taxon>Lachnospiraceae</taxon>
        <taxon>Hungatella</taxon>
    </lineage>
</organism>
<dbReference type="AlphaFoldDB" id="G5INM8"/>
<dbReference type="HOGENOM" id="CLU_3234625_0_0_9"/>
<sequence>MSEGYVRLIEECARIELHGSEMNELGTDGGNHETGSEKSFISI</sequence>
<reference evidence="2 3" key="1">
    <citation type="submission" date="2011-08" db="EMBL/GenBank/DDBJ databases">
        <title>The Genome Sequence of Clostridium hathewayi WAL-18680.</title>
        <authorList>
            <consortium name="The Broad Institute Genome Sequencing Platform"/>
            <person name="Earl A."/>
            <person name="Ward D."/>
            <person name="Feldgarden M."/>
            <person name="Gevers D."/>
            <person name="Finegold S.M."/>
            <person name="Summanen P.H."/>
            <person name="Molitoris D.R."/>
            <person name="Song M."/>
            <person name="Daigneault M."/>
            <person name="Allen-Vercoe E."/>
            <person name="Young S.K."/>
            <person name="Zeng Q."/>
            <person name="Gargeya S."/>
            <person name="Fitzgerald M."/>
            <person name="Haas B."/>
            <person name="Abouelleil A."/>
            <person name="Alvarado L."/>
            <person name="Arachchi H.M."/>
            <person name="Berlin A."/>
            <person name="Brown A."/>
            <person name="Chapman S.B."/>
            <person name="Chen Z."/>
            <person name="Dunbar C."/>
            <person name="Freedman E."/>
            <person name="Gearin G."/>
            <person name="Gellesch M."/>
            <person name="Goldberg J."/>
            <person name="Griggs A."/>
            <person name="Gujja S."/>
            <person name="Heiman D."/>
            <person name="Howarth C."/>
            <person name="Larson L."/>
            <person name="Lui A."/>
            <person name="MacDonald P.J.P."/>
            <person name="Montmayeur A."/>
            <person name="Murphy C."/>
            <person name="Neiman D."/>
            <person name="Pearson M."/>
            <person name="Priest M."/>
            <person name="Roberts A."/>
            <person name="Saif S."/>
            <person name="Shea T."/>
            <person name="Shenoy N."/>
            <person name="Sisk P."/>
            <person name="Stolte C."/>
            <person name="Sykes S."/>
            <person name="Wortman J."/>
            <person name="Nusbaum C."/>
            <person name="Birren B."/>
        </authorList>
    </citation>
    <scope>NUCLEOTIDE SEQUENCE [LARGE SCALE GENOMIC DNA]</scope>
    <source>
        <strain evidence="2 3">WAL-18680</strain>
    </source>
</reference>
<dbReference type="EMBL" id="ADLN01000128">
    <property type="protein sequence ID" value="EHI56902.1"/>
    <property type="molecule type" value="Genomic_DNA"/>
</dbReference>
<feature type="region of interest" description="Disordered" evidence="1">
    <location>
        <begin position="20"/>
        <end position="43"/>
    </location>
</feature>
<accession>G5INM8</accession>
<name>G5INM8_9FIRM</name>
<evidence type="ECO:0000313" key="2">
    <source>
        <dbReference type="EMBL" id="EHI56902.1"/>
    </source>
</evidence>
<keyword evidence="3" id="KW-1185">Reference proteome</keyword>
<gene>
    <name evidence="2" type="ORF">HMPREF9473_05106</name>
</gene>
<comment type="caution">
    <text evidence="2">The sequence shown here is derived from an EMBL/GenBank/DDBJ whole genome shotgun (WGS) entry which is preliminary data.</text>
</comment>
<protein>
    <submittedName>
        <fullName evidence="2">Uncharacterized protein</fullName>
    </submittedName>
</protein>
<evidence type="ECO:0000313" key="3">
    <source>
        <dbReference type="Proteomes" id="UP000005384"/>
    </source>
</evidence>
<proteinExistence type="predicted"/>
<evidence type="ECO:0000256" key="1">
    <source>
        <dbReference type="SAM" id="MobiDB-lite"/>
    </source>
</evidence>